<dbReference type="KEGG" id="dgr:6557818"/>
<dbReference type="GO" id="GO:0004454">
    <property type="term" value="F:ketohexokinase activity"/>
    <property type="evidence" value="ECO:0007669"/>
    <property type="project" value="InterPro"/>
</dbReference>
<dbReference type="InterPro" id="IPR029056">
    <property type="entry name" value="Ribokinase-like"/>
</dbReference>
<dbReference type="InterPro" id="IPR011611">
    <property type="entry name" value="PfkB_dom"/>
</dbReference>
<dbReference type="Gene3D" id="3.40.1190.20">
    <property type="match status" value="1"/>
</dbReference>
<dbReference type="OrthoDB" id="204058at2759"/>
<dbReference type="EMBL" id="CH916366">
    <property type="protein sequence ID" value="EDV97114.1"/>
    <property type="molecule type" value="Genomic_DNA"/>
</dbReference>
<feature type="domain" description="Carbohydrate kinase PfkB" evidence="1">
    <location>
        <begin position="15"/>
        <end position="303"/>
    </location>
</feature>
<dbReference type="STRING" id="7222.B4J2M9"/>
<gene>
    <name evidence="2" type="primary">Dgri\GH14844</name>
    <name evidence="2" type="ORF">Dgri_GH14844</name>
</gene>
<dbReference type="eggNOG" id="KOG2947">
    <property type="taxonomic scope" value="Eukaryota"/>
</dbReference>
<evidence type="ECO:0000313" key="3">
    <source>
        <dbReference type="Proteomes" id="UP000001070"/>
    </source>
</evidence>
<dbReference type="GO" id="GO:0006000">
    <property type="term" value="P:fructose metabolic process"/>
    <property type="evidence" value="ECO:0007669"/>
    <property type="project" value="InterPro"/>
</dbReference>
<dbReference type="FunCoup" id="B4J2M9">
    <property type="interactions" value="50"/>
</dbReference>
<evidence type="ECO:0000259" key="1">
    <source>
        <dbReference type="Pfam" id="PF00294"/>
    </source>
</evidence>
<keyword evidence="3" id="KW-1185">Reference proteome</keyword>
<dbReference type="InterPro" id="IPR034093">
    <property type="entry name" value="KHK"/>
</dbReference>
<evidence type="ECO:0000313" key="2">
    <source>
        <dbReference type="EMBL" id="EDV97114.1"/>
    </source>
</evidence>
<proteinExistence type="predicted"/>
<dbReference type="PANTHER" id="PTHR42774:SF3">
    <property type="entry name" value="KETOHEXOKINASE"/>
    <property type="match status" value="1"/>
</dbReference>
<organism evidence="3">
    <name type="scientific">Drosophila grimshawi</name>
    <name type="common">Hawaiian fruit fly</name>
    <name type="synonym">Idiomyia grimshawi</name>
    <dbReference type="NCBI Taxonomy" id="7222"/>
    <lineage>
        <taxon>Eukaryota</taxon>
        <taxon>Metazoa</taxon>
        <taxon>Ecdysozoa</taxon>
        <taxon>Arthropoda</taxon>
        <taxon>Hexapoda</taxon>
        <taxon>Insecta</taxon>
        <taxon>Pterygota</taxon>
        <taxon>Neoptera</taxon>
        <taxon>Endopterygota</taxon>
        <taxon>Diptera</taxon>
        <taxon>Brachycera</taxon>
        <taxon>Muscomorpha</taxon>
        <taxon>Ephydroidea</taxon>
        <taxon>Drosophilidae</taxon>
        <taxon>Drosophila</taxon>
        <taxon>Hawaiian Drosophila</taxon>
    </lineage>
</organism>
<accession>B4J2M9</accession>
<protein>
    <submittedName>
        <fullName evidence="2">GH14844</fullName>
    </submittedName>
</protein>
<dbReference type="AlphaFoldDB" id="B4J2M9"/>
<dbReference type="PANTHER" id="PTHR42774">
    <property type="entry name" value="PHOSPHOTRANSFERASE SYSTEM TRANSPORT PROTEIN"/>
    <property type="match status" value="1"/>
</dbReference>
<dbReference type="PhylomeDB" id="B4J2M9"/>
<dbReference type="HOGENOM" id="CLU_027634_3_0_1"/>
<dbReference type="Proteomes" id="UP000001070">
    <property type="component" value="Unassembled WGS sequence"/>
</dbReference>
<dbReference type="SUPFAM" id="SSF53613">
    <property type="entry name" value="Ribokinase-like"/>
    <property type="match status" value="1"/>
</dbReference>
<name>B4J2M9_DROGR</name>
<dbReference type="Pfam" id="PF00294">
    <property type="entry name" value="PfkB"/>
    <property type="match status" value="1"/>
</dbReference>
<reference evidence="2 3" key="1">
    <citation type="journal article" date="2007" name="Nature">
        <title>Evolution of genes and genomes on the Drosophila phylogeny.</title>
        <authorList>
            <consortium name="Drosophila 12 Genomes Consortium"/>
            <person name="Clark A.G."/>
            <person name="Eisen M.B."/>
            <person name="Smith D.R."/>
            <person name="Bergman C.M."/>
            <person name="Oliver B."/>
            <person name="Markow T.A."/>
            <person name="Kaufman T.C."/>
            <person name="Kellis M."/>
            <person name="Gelbart W."/>
            <person name="Iyer V.N."/>
            <person name="Pollard D.A."/>
            <person name="Sackton T.B."/>
            <person name="Larracuente A.M."/>
            <person name="Singh N.D."/>
            <person name="Abad J.P."/>
            <person name="Abt D.N."/>
            <person name="Adryan B."/>
            <person name="Aguade M."/>
            <person name="Akashi H."/>
            <person name="Anderson W.W."/>
            <person name="Aquadro C.F."/>
            <person name="Ardell D.H."/>
            <person name="Arguello R."/>
            <person name="Artieri C.G."/>
            <person name="Barbash D.A."/>
            <person name="Barker D."/>
            <person name="Barsanti P."/>
            <person name="Batterham P."/>
            <person name="Batzoglou S."/>
            <person name="Begun D."/>
            <person name="Bhutkar A."/>
            <person name="Blanco E."/>
            <person name="Bosak S.A."/>
            <person name="Bradley R.K."/>
            <person name="Brand A.D."/>
            <person name="Brent M.R."/>
            <person name="Brooks A.N."/>
            <person name="Brown R.H."/>
            <person name="Butlin R.K."/>
            <person name="Caggese C."/>
            <person name="Calvi B.R."/>
            <person name="Bernardo de Carvalho A."/>
            <person name="Caspi A."/>
            <person name="Castrezana S."/>
            <person name="Celniker S.E."/>
            <person name="Chang J.L."/>
            <person name="Chapple C."/>
            <person name="Chatterji S."/>
            <person name="Chinwalla A."/>
            <person name="Civetta A."/>
            <person name="Clifton S.W."/>
            <person name="Comeron J.M."/>
            <person name="Costello J.C."/>
            <person name="Coyne J.A."/>
            <person name="Daub J."/>
            <person name="David R.G."/>
            <person name="Delcher A.L."/>
            <person name="Delehaunty K."/>
            <person name="Do C.B."/>
            <person name="Ebling H."/>
            <person name="Edwards K."/>
            <person name="Eickbush T."/>
            <person name="Evans J.D."/>
            <person name="Filipski A."/>
            <person name="Findeiss S."/>
            <person name="Freyhult E."/>
            <person name="Fulton L."/>
            <person name="Fulton R."/>
            <person name="Garcia A.C."/>
            <person name="Gardiner A."/>
            <person name="Garfield D.A."/>
            <person name="Garvin B.E."/>
            <person name="Gibson G."/>
            <person name="Gilbert D."/>
            <person name="Gnerre S."/>
            <person name="Godfrey J."/>
            <person name="Good R."/>
            <person name="Gotea V."/>
            <person name="Gravely B."/>
            <person name="Greenberg A.J."/>
            <person name="Griffiths-Jones S."/>
            <person name="Gross S."/>
            <person name="Guigo R."/>
            <person name="Gustafson E.A."/>
            <person name="Haerty W."/>
            <person name="Hahn M.W."/>
            <person name="Halligan D.L."/>
            <person name="Halpern A.L."/>
            <person name="Halter G.M."/>
            <person name="Han M.V."/>
            <person name="Heger A."/>
            <person name="Hillier L."/>
            <person name="Hinrichs A.S."/>
            <person name="Holmes I."/>
            <person name="Hoskins R.A."/>
            <person name="Hubisz M.J."/>
            <person name="Hultmark D."/>
            <person name="Huntley M.A."/>
            <person name="Jaffe D.B."/>
            <person name="Jagadeeshan S."/>
            <person name="Jeck W.R."/>
            <person name="Johnson J."/>
            <person name="Jones C.D."/>
            <person name="Jordan W.C."/>
            <person name="Karpen G.H."/>
            <person name="Kataoka E."/>
            <person name="Keightley P.D."/>
            <person name="Kheradpour P."/>
            <person name="Kirkness E.F."/>
            <person name="Koerich L.B."/>
            <person name="Kristiansen K."/>
            <person name="Kudrna D."/>
            <person name="Kulathinal R.J."/>
            <person name="Kumar S."/>
            <person name="Kwok R."/>
            <person name="Lander E."/>
            <person name="Langley C.H."/>
            <person name="Lapoint R."/>
            <person name="Lazzaro B.P."/>
            <person name="Lee S.J."/>
            <person name="Levesque L."/>
            <person name="Li R."/>
            <person name="Lin C.F."/>
            <person name="Lin M.F."/>
            <person name="Lindblad-Toh K."/>
            <person name="Llopart A."/>
            <person name="Long M."/>
            <person name="Low L."/>
            <person name="Lozovsky E."/>
            <person name="Lu J."/>
            <person name="Luo M."/>
            <person name="Machado C.A."/>
            <person name="Makalowski W."/>
            <person name="Marzo M."/>
            <person name="Matsuda M."/>
            <person name="Matzkin L."/>
            <person name="McAllister B."/>
            <person name="McBride C.S."/>
            <person name="McKernan B."/>
            <person name="McKernan K."/>
            <person name="Mendez-Lago M."/>
            <person name="Minx P."/>
            <person name="Mollenhauer M.U."/>
            <person name="Montooth K."/>
            <person name="Mount S.M."/>
            <person name="Mu X."/>
            <person name="Myers E."/>
            <person name="Negre B."/>
            <person name="Newfeld S."/>
            <person name="Nielsen R."/>
            <person name="Noor M.A."/>
            <person name="O'Grady P."/>
            <person name="Pachter L."/>
            <person name="Papaceit M."/>
            <person name="Parisi M.J."/>
            <person name="Parisi M."/>
            <person name="Parts L."/>
            <person name="Pedersen J.S."/>
            <person name="Pesole G."/>
            <person name="Phillippy A.M."/>
            <person name="Ponting C.P."/>
            <person name="Pop M."/>
            <person name="Porcelli D."/>
            <person name="Powell J.R."/>
            <person name="Prohaska S."/>
            <person name="Pruitt K."/>
            <person name="Puig M."/>
            <person name="Quesneville H."/>
            <person name="Ram K.R."/>
            <person name="Rand D."/>
            <person name="Rasmussen M.D."/>
            <person name="Reed L.K."/>
            <person name="Reenan R."/>
            <person name="Reily A."/>
            <person name="Remington K.A."/>
            <person name="Rieger T.T."/>
            <person name="Ritchie M.G."/>
            <person name="Robin C."/>
            <person name="Rogers Y.H."/>
            <person name="Rohde C."/>
            <person name="Rozas J."/>
            <person name="Rubenfield M.J."/>
            <person name="Ruiz A."/>
            <person name="Russo S."/>
            <person name="Salzberg S.L."/>
            <person name="Sanchez-Gracia A."/>
            <person name="Saranga D.J."/>
            <person name="Sato H."/>
            <person name="Schaeffer S.W."/>
            <person name="Schatz M.C."/>
            <person name="Schlenke T."/>
            <person name="Schwartz R."/>
            <person name="Segarra C."/>
            <person name="Singh R.S."/>
            <person name="Sirot L."/>
            <person name="Sirota M."/>
            <person name="Sisneros N.B."/>
            <person name="Smith C.D."/>
            <person name="Smith T.F."/>
            <person name="Spieth J."/>
            <person name="Stage D.E."/>
            <person name="Stark A."/>
            <person name="Stephan W."/>
            <person name="Strausberg R.L."/>
            <person name="Strempel S."/>
            <person name="Sturgill D."/>
            <person name="Sutton G."/>
            <person name="Sutton G.G."/>
            <person name="Tao W."/>
            <person name="Teichmann S."/>
            <person name="Tobari Y.N."/>
            <person name="Tomimura Y."/>
            <person name="Tsolas J.M."/>
            <person name="Valente V.L."/>
            <person name="Venter E."/>
            <person name="Venter J.C."/>
            <person name="Vicario S."/>
            <person name="Vieira F.G."/>
            <person name="Vilella A.J."/>
            <person name="Villasante A."/>
            <person name="Walenz B."/>
            <person name="Wang J."/>
            <person name="Wasserman M."/>
            <person name="Watts T."/>
            <person name="Wilson D."/>
            <person name="Wilson R.K."/>
            <person name="Wing R.A."/>
            <person name="Wolfner M.F."/>
            <person name="Wong A."/>
            <person name="Wong G.K."/>
            <person name="Wu C.I."/>
            <person name="Wu G."/>
            <person name="Yamamoto D."/>
            <person name="Yang H.P."/>
            <person name="Yang S.P."/>
            <person name="Yorke J.A."/>
            <person name="Yoshida K."/>
            <person name="Zdobnov E."/>
            <person name="Zhang P."/>
            <person name="Zhang Y."/>
            <person name="Zimin A.V."/>
            <person name="Baldwin J."/>
            <person name="Abdouelleil A."/>
            <person name="Abdulkadir J."/>
            <person name="Abebe A."/>
            <person name="Abera B."/>
            <person name="Abreu J."/>
            <person name="Acer S.C."/>
            <person name="Aftuck L."/>
            <person name="Alexander A."/>
            <person name="An P."/>
            <person name="Anderson E."/>
            <person name="Anderson S."/>
            <person name="Arachi H."/>
            <person name="Azer M."/>
            <person name="Bachantsang P."/>
            <person name="Barry A."/>
            <person name="Bayul T."/>
            <person name="Berlin A."/>
            <person name="Bessette D."/>
            <person name="Bloom T."/>
            <person name="Blye J."/>
            <person name="Boguslavskiy L."/>
            <person name="Bonnet C."/>
            <person name="Boukhgalter B."/>
            <person name="Bourzgui I."/>
            <person name="Brown A."/>
            <person name="Cahill P."/>
            <person name="Channer S."/>
            <person name="Cheshatsang Y."/>
            <person name="Chuda L."/>
            <person name="Citroen M."/>
            <person name="Collymore A."/>
            <person name="Cooke P."/>
            <person name="Costello M."/>
            <person name="D'Aco K."/>
            <person name="Daza R."/>
            <person name="De Haan G."/>
            <person name="DeGray S."/>
            <person name="DeMaso C."/>
            <person name="Dhargay N."/>
            <person name="Dooley K."/>
            <person name="Dooley E."/>
            <person name="Doricent M."/>
            <person name="Dorje P."/>
            <person name="Dorjee K."/>
            <person name="Dupes A."/>
            <person name="Elong R."/>
            <person name="Falk J."/>
            <person name="Farina A."/>
            <person name="Faro S."/>
            <person name="Ferguson D."/>
            <person name="Fisher S."/>
            <person name="Foley C.D."/>
            <person name="Franke A."/>
            <person name="Friedrich D."/>
            <person name="Gadbois L."/>
            <person name="Gearin G."/>
            <person name="Gearin C.R."/>
            <person name="Giannoukos G."/>
            <person name="Goode T."/>
            <person name="Graham J."/>
            <person name="Grandbois E."/>
            <person name="Grewal S."/>
            <person name="Gyaltsen K."/>
            <person name="Hafez N."/>
            <person name="Hagos B."/>
            <person name="Hall J."/>
            <person name="Henson C."/>
            <person name="Hollinger A."/>
            <person name="Honan T."/>
            <person name="Huard M.D."/>
            <person name="Hughes L."/>
            <person name="Hurhula B."/>
            <person name="Husby M.E."/>
            <person name="Kamat A."/>
            <person name="Kanga B."/>
            <person name="Kashin S."/>
            <person name="Khazanovich D."/>
            <person name="Kisner P."/>
            <person name="Lance K."/>
            <person name="Lara M."/>
            <person name="Lee W."/>
            <person name="Lennon N."/>
            <person name="Letendre F."/>
            <person name="LeVine R."/>
            <person name="Lipovsky A."/>
            <person name="Liu X."/>
            <person name="Liu J."/>
            <person name="Liu S."/>
            <person name="Lokyitsang T."/>
            <person name="Lokyitsang Y."/>
            <person name="Lubonja R."/>
            <person name="Lui A."/>
            <person name="MacDonald P."/>
            <person name="Magnisalis V."/>
            <person name="Maru K."/>
            <person name="Matthews C."/>
            <person name="McCusker W."/>
            <person name="McDonough S."/>
            <person name="Mehta T."/>
            <person name="Meldrim J."/>
            <person name="Meneus L."/>
            <person name="Mihai O."/>
            <person name="Mihalev A."/>
            <person name="Mihova T."/>
            <person name="Mittelman R."/>
            <person name="Mlenga V."/>
            <person name="Montmayeur A."/>
            <person name="Mulrain L."/>
            <person name="Navidi A."/>
            <person name="Naylor J."/>
            <person name="Negash T."/>
            <person name="Nguyen T."/>
            <person name="Nguyen N."/>
            <person name="Nicol R."/>
            <person name="Norbu C."/>
            <person name="Norbu N."/>
            <person name="Novod N."/>
            <person name="O'Neill B."/>
            <person name="Osman S."/>
            <person name="Markiewicz E."/>
            <person name="Oyono O.L."/>
            <person name="Patti C."/>
            <person name="Phunkhang P."/>
            <person name="Pierre F."/>
            <person name="Priest M."/>
            <person name="Raghuraman S."/>
            <person name="Rege F."/>
            <person name="Reyes R."/>
            <person name="Rise C."/>
            <person name="Rogov P."/>
            <person name="Ross K."/>
            <person name="Ryan E."/>
            <person name="Settipalli S."/>
            <person name="Shea T."/>
            <person name="Sherpa N."/>
            <person name="Shi L."/>
            <person name="Shih D."/>
            <person name="Sparrow T."/>
            <person name="Spaulding J."/>
            <person name="Stalker J."/>
            <person name="Stange-Thomann N."/>
            <person name="Stavropoulos S."/>
            <person name="Stone C."/>
            <person name="Strader C."/>
            <person name="Tesfaye S."/>
            <person name="Thomson T."/>
            <person name="Thoulutsang Y."/>
            <person name="Thoulutsang D."/>
            <person name="Topham K."/>
            <person name="Topping I."/>
            <person name="Tsamla T."/>
            <person name="Vassiliev H."/>
            <person name="Vo A."/>
            <person name="Wangchuk T."/>
            <person name="Wangdi T."/>
            <person name="Weiand M."/>
            <person name="Wilkinson J."/>
            <person name="Wilson A."/>
            <person name="Yadav S."/>
            <person name="Young G."/>
            <person name="Yu Q."/>
            <person name="Zembek L."/>
            <person name="Zhong D."/>
            <person name="Zimmer A."/>
            <person name="Zwirko Z."/>
            <person name="Jaffe D.B."/>
            <person name="Alvarez P."/>
            <person name="Brockman W."/>
            <person name="Butler J."/>
            <person name="Chin C."/>
            <person name="Gnerre S."/>
            <person name="Grabherr M."/>
            <person name="Kleber M."/>
            <person name="Mauceli E."/>
            <person name="MacCallum I."/>
        </authorList>
    </citation>
    <scope>NUCLEOTIDE SEQUENCE [LARGE SCALE GENOMIC DNA]</scope>
    <source>
        <strain evidence="3">Tucson 15287-2541.00</strain>
    </source>
</reference>
<dbReference type="CDD" id="cd01939">
    <property type="entry name" value="Ketohexokinase"/>
    <property type="match status" value="1"/>
</dbReference>
<sequence length="322" mass="37018">MVDPNCKLSWAIGKKTVLCVGSTNVDCILMVKRFPKPNVPEQSTNAYWTRGGMAANICTVLRNLGVSVEFFGVLSSSPMFSLLMDDMRMRGINTDNCPRCQQEPPFSSLLINESTGSCTVVNCNNSFPYPTLEDFQKLDLSKYGWIHFRCRQPEVTIEMMKSVEAYNATQMNKIVISMDFDTLLHENWKLVNYCEYVFFYREVAKELKWKTLKEACFNIDELLRMRFGINLKRPFIIFRWDLKHTGLMDTDSKYSVAPAYRPKVFRDSRGIGQVFIGAFIYAIYVRGRTEAIAADFASRMATYKCIKIGFDHIADILEAPRM</sequence>
<dbReference type="OMA" id="WPLVDYC"/>
<dbReference type="InParanoid" id="B4J2M9"/>
<dbReference type="InterPro" id="IPR052562">
    <property type="entry name" value="Ketohexokinase-related"/>
</dbReference>